<dbReference type="AlphaFoldDB" id="X6P480"/>
<dbReference type="Proteomes" id="UP000023152">
    <property type="component" value="Unassembled WGS sequence"/>
</dbReference>
<gene>
    <name evidence="1" type="ORF">RFI_03747</name>
</gene>
<protein>
    <submittedName>
        <fullName evidence="1">Uncharacterized protein</fullName>
    </submittedName>
</protein>
<sequence>MGIDLIWGIKNVSNGSSKKSAQCKEFTAYNAVYNASFSLHALNSIDAPLPLHFFIDTNYCDKCIDSILILVDHTSGLTHNLMKNRTTTRKDLALSILDQASNIKVDKQLEHVLQKKPHSIKRIHSSIFATWGLNCRISWISSHIQASSSRYVWIVVIISGKQSISFQKIIILPENDSNSNSTWPNIAFNGNAYAISPGTNMMGQQWVNGCHFHENHAKCTIKSFEPVVSCTT</sequence>
<evidence type="ECO:0000313" key="2">
    <source>
        <dbReference type="Proteomes" id="UP000023152"/>
    </source>
</evidence>
<organism evidence="1 2">
    <name type="scientific">Reticulomyxa filosa</name>
    <dbReference type="NCBI Taxonomy" id="46433"/>
    <lineage>
        <taxon>Eukaryota</taxon>
        <taxon>Sar</taxon>
        <taxon>Rhizaria</taxon>
        <taxon>Retaria</taxon>
        <taxon>Foraminifera</taxon>
        <taxon>Monothalamids</taxon>
        <taxon>Reticulomyxidae</taxon>
        <taxon>Reticulomyxa</taxon>
    </lineage>
</organism>
<keyword evidence="2" id="KW-1185">Reference proteome</keyword>
<accession>X6P480</accession>
<name>X6P480_RETFI</name>
<reference evidence="1 2" key="1">
    <citation type="journal article" date="2013" name="Curr. Biol.">
        <title>The Genome of the Foraminiferan Reticulomyxa filosa.</title>
        <authorList>
            <person name="Glockner G."/>
            <person name="Hulsmann N."/>
            <person name="Schleicher M."/>
            <person name="Noegel A.A."/>
            <person name="Eichinger L."/>
            <person name="Gallinger C."/>
            <person name="Pawlowski J."/>
            <person name="Sierra R."/>
            <person name="Euteneuer U."/>
            <person name="Pillet L."/>
            <person name="Moustafa A."/>
            <person name="Platzer M."/>
            <person name="Groth M."/>
            <person name="Szafranski K."/>
            <person name="Schliwa M."/>
        </authorList>
    </citation>
    <scope>NUCLEOTIDE SEQUENCE [LARGE SCALE GENOMIC DNA]</scope>
</reference>
<comment type="caution">
    <text evidence="1">The sequence shown here is derived from an EMBL/GenBank/DDBJ whole genome shotgun (WGS) entry which is preliminary data.</text>
</comment>
<dbReference type="EMBL" id="ASPP01003462">
    <property type="protein sequence ID" value="ETO33360.1"/>
    <property type="molecule type" value="Genomic_DNA"/>
</dbReference>
<proteinExistence type="predicted"/>
<evidence type="ECO:0000313" key="1">
    <source>
        <dbReference type="EMBL" id="ETO33360.1"/>
    </source>
</evidence>